<dbReference type="InterPro" id="IPR036259">
    <property type="entry name" value="MFS_trans_sf"/>
</dbReference>
<feature type="transmembrane region" description="Helical" evidence="8">
    <location>
        <begin position="214"/>
        <end position="233"/>
    </location>
</feature>
<comment type="similarity">
    <text evidence="2">Belongs to the major facilitator superfamily.</text>
</comment>
<feature type="region of interest" description="Disordered" evidence="7">
    <location>
        <begin position="159"/>
        <end position="199"/>
    </location>
</feature>
<feature type="transmembrane region" description="Helical" evidence="8">
    <location>
        <begin position="332"/>
        <end position="355"/>
    </location>
</feature>
<reference evidence="9 10" key="1">
    <citation type="submission" date="2022-06" db="EMBL/GenBank/DDBJ databases">
        <title>Sequencing the genomes of 1000 actinobacteria strains.</title>
        <authorList>
            <person name="Klenk H.-P."/>
        </authorList>
    </citation>
    <scope>NUCLEOTIDE SEQUENCE [LARGE SCALE GENOMIC DNA]</scope>
    <source>
        <strain evidence="9 10">DSM 44170</strain>
    </source>
</reference>
<dbReference type="Gene3D" id="1.20.1250.20">
    <property type="entry name" value="MFS general substrate transporter like domains"/>
    <property type="match status" value="2"/>
</dbReference>
<keyword evidence="3" id="KW-0813">Transport</keyword>
<evidence type="ECO:0000256" key="8">
    <source>
        <dbReference type="SAM" id="Phobius"/>
    </source>
</evidence>
<protein>
    <submittedName>
        <fullName evidence="9">MFS family permease</fullName>
    </submittedName>
</protein>
<keyword evidence="5 8" id="KW-1133">Transmembrane helix</keyword>
<evidence type="ECO:0000256" key="6">
    <source>
        <dbReference type="ARBA" id="ARBA00023136"/>
    </source>
</evidence>
<feature type="transmembrane region" description="Helical" evidence="8">
    <location>
        <begin position="271"/>
        <end position="291"/>
    </location>
</feature>
<accession>A0ABT1KBB0</accession>
<dbReference type="EMBL" id="JAMZEC010000001">
    <property type="protein sequence ID" value="MCP2351302.1"/>
    <property type="molecule type" value="Genomic_DNA"/>
</dbReference>
<gene>
    <name evidence="9" type="ORF">HD595_007424</name>
</gene>
<feature type="transmembrane region" description="Helical" evidence="8">
    <location>
        <begin position="52"/>
        <end position="70"/>
    </location>
</feature>
<organism evidence="9 10">
    <name type="scientific">Nonomuraea roseoviolacea subsp. carminata</name>
    <dbReference type="NCBI Taxonomy" id="160689"/>
    <lineage>
        <taxon>Bacteria</taxon>
        <taxon>Bacillati</taxon>
        <taxon>Actinomycetota</taxon>
        <taxon>Actinomycetes</taxon>
        <taxon>Streptosporangiales</taxon>
        <taxon>Streptosporangiaceae</taxon>
        <taxon>Nonomuraea</taxon>
    </lineage>
</organism>
<comment type="caution">
    <text evidence="9">The sequence shown here is derived from an EMBL/GenBank/DDBJ whole genome shotgun (WGS) entry which is preliminary data.</text>
</comment>
<dbReference type="PANTHER" id="PTHR23514:SF3">
    <property type="entry name" value="BYPASS OF STOP CODON PROTEIN 6"/>
    <property type="match status" value="1"/>
</dbReference>
<dbReference type="SUPFAM" id="SSF103473">
    <property type="entry name" value="MFS general substrate transporter"/>
    <property type="match status" value="1"/>
</dbReference>
<evidence type="ECO:0000256" key="7">
    <source>
        <dbReference type="SAM" id="MobiDB-lite"/>
    </source>
</evidence>
<keyword evidence="10" id="KW-1185">Reference proteome</keyword>
<evidence type="ECO:0000256" key="4">
    <source>
        <dbReference type="ARBA" id="ARBA00022692"/>
    </source>
</evidence>
<feature type="transmembrane region" description="Helical" evidence="8">
    <location>
        <begin position="361"/>
        <end position="382"/>
    </location>
</feature>
<keyword evidence="6 8" id="KW-0472">Membrane</keyword>
<dbReference type="PANTHER" id="PTHR23514">
    <property type="entry name" value="BYPASS OF STOP CODON PROTEIN 6"/>
    <property type="match status" value="1"/>
</dbReference>
<evidence type="ECO:0000256" key="2">
    <source>
        <dbReference type="ARBA" id="ARBA00008335"/>
    </source>
</evidence>
<feature type="transmembrane region" description="Helical" evidence="8">
    <location>
        <begin position="239"/>
        <end position="259"/>
    </location>
</feature>
<comment type="subcellular location">
    <subcellularLocation>
        <location evidence="1">Endomembrane system</location>
        <topology evidence="1">Multi-pass membrane protein</topology>
    </subcellularLocation>
</comment>
<dbReference type="InterPro" id="IPR051788">
    <property type="entry name" value="MFS_Transporter"/>
</dbReference>
<evidence type="ECO:0000313" key="10">
    <source>
        <dbReference type="Proteomes" id="UP001320766"/>
    </source>
</evidence>
<evidence type="ECO:0000256" key="5">
    <source>
        <dbReference type="ARBA" id="ARBA00022989"/>
    </source>
</evidence>
<evidence type="ECO:0000256" key="3">
    <source>
        <dbReference type="ARBA" id="ARBA00022448"/>
    </source>
</evidence>
<feature type="transmembrane region" description="Helical" evidence="8">
    <location>
        <begin position="76"/>
        <end position="98"/>
    </location>
</feature>
<name>A0ABT1KBB0_9ACTN</name>
<keyword evidence="4 8" id="KW-0812">Transmembrane</keyword>
<evidence type="ECO:0000256" key="1">
    <source>
        <dbReference type="ARBA" id="ARBA00004127"/>
    </source>
</evidence>
<dbReference type="Proteomes" id="UP001320766">
    <property type="component" value="Unassembled WGS sequence"/>
</dbReference>
<proteinExistence type="inferred from homology"/>
<evidence type="ECO:0000313" key="9">
    <source>
        <dbReference type="EMBL" id="MCP2351302.1"/>
    </source>
</evidence>
<sequence length="391" mass="38675">MVNSLGACLVLLARDLRTPAGELAWLASSFGAGLLVVGVVGRWALGYGLRRAMLGSALVAAAGAALLATAPVALPAAAGALLLGLGAAGLVLVIPALLRGPDAAAKLTRANAAGSVSALLGPLAIGALDTPAVNGRLALLLAVPPLLLLASDTLKGGPADDDLRSAPAGEDVEGAPTDDRLNSAPASDDLRDTPADAEVGRGGVSRRWRVAGRWGAIVVGVSMEFCFTIWATARLQAAGLPAGASAATATAFLVGMAAGRLVAPRLIARHLPVVPLGCGLAAAGTLAVALADAPLPVAAGLVVAGLGIAPFYPVTLARLLQVPGLPAVRSAAYGALASGTAILAAPAVLASLGAALDLRTAYLVTVLPLAAVLAAATLPAWVRHRRRRDAM</sequence>
<feature type="transmembrane region" description="Helical" evidence="8">
    <location>
        <begin position="297"/>
        <end position="320"/>
    </location>
</feature>
<feature type="transmembrane region" description="Helical" evidence="8">
    <location>
        <begin position="25"/>
        <end position="45"/>
    </location>
</feature>